<proteinExistence type="inferred from homology"/>
<dbReference type="PANTHER" id="PTHR24286:SF24">
    <property type="entry name" value="LANOSTEROL 14-ALPHA DEMETHYLASE"/>
    <property type="match status" value="1"/>
</dbReference>
<keyword evidence="6" id="KW-0408">Iron</keyword>
<dbReference type="GO" id="GO:0016125">
    <property type="term" value="P:sterol metabolic process"/>
    <property type="evidence" value="ECO:0007669"/>
    <property type="project" value="TreeGrafter"/>
</dbReference>
<evidence type="ECO:0000256" key="8">
    <source>
        <dbReference type="SAM" id="MobiDB-lite"/>
    </source>
</evidence>
<evidence type="ECO:0000256" key="5">
    <source>
        <dbReference type="ARBA" id="ARBA00023002"/>
    </source>
</evidence>
<gene>
    <name evidence="9" type="ORF">FHS34_007430</name>
</gene>
<keyword evidence="3" id="KW-0349">Heme</keyword>
<keyword evidence="7" id="KW-0503">Monooxygenase</keyword>
<evidence type="ECO:0000313" key="9">
    <source>
        <dbReference type="EMBL" id="MBB5931921.1"/>
    </source>
</evidence>
<dbReference type="Gene3D" id="1.10.630.10">
    <property type="entry name" value="Cytochrome P450"/>
    <property type="match status" value="1"/>
</dbReference>
<dbReference type="EC" id="1.11.2.4" evidence="9"/>
<dbReference type="InterPro" id="IPR001128">
    <property type="entry name" value="Cyt_P450"/>
</dbReference>
<dbReference type="GO" id="GO:0004497">
    <property type="term" value="F:monooxygenase activity"/>
    <property type="evidence" value="ECO:0007669"/>
    <property type="project" value="UniProtKB-KW"/>
</dbReference>
<dbReference type="AlphaFoldDB" id="A0A7W9UV66"/>
<evidence type="ECO:0000256" key="4">
    <source>
        <dbReference type="ARBA" id="ARBA00022723"/>
    </source>
</evidence>
<name>A0A7W9UV66_9ACTN</name>
<evidence type="ECO:0000256" key="6">
    <source>
        <dbReference type="ARBA" id="ARBA00023004"/>
    </source>
</evidence>
<feature type="compositionally biased region" description="Polar residues" evidence="8">
    <location>
        <begin position="350"/>
        <end position="361"/>
    </location>
</feature>
<keyword evidence="9" id="KW-0575">Peroxidase</keyword>
<dbReference type="InterPro" id="IPR036396">
    <property type="entry name" value="Cyt_P450_sf"/>
</dbReference>
<dbReference type="GO" id="GO:0020037">
    <property type="term" value="F:heme binding"/>
    <property type="evidence" value="ECO:0007669"/>
    <property type="project" value="InterPro"/>
</dbReference>
<comment type="cofactor">
    <cofactor evidence="1">
        <name>heme</name>
        <dbReference type="ChEBI" id="CHEBI:30413"/>
    </cofactor>
</comment>
<sequence length="361" mass="39562">MIDSTLALMTTGYAWLPDRRRRSGGKPVRTRLMGKETVAIHGPEAVRFFYDEGHIHRHGALPAPVLDTLFGRGAVHTLDGPDHRVRKGLFMALLKDRGGLHSLAGHLNTQWERACDRWAHRDQVVLFEESSLLLTRAIYDWSGIPLTDGAAQETARDLVAMVDGFASAGPRQARARRARSRQEARIAELVVAIRSGTQSAPDGSVLQTVADHRGADGCPLDPHTAAVEVLNVIRPTVAVTWFLTFAAHALHRWPEHRKLLADGDAPFARAFAHEIRRFYPFAPFVGGLAATDLHWDGQDIPAGSMVLLDLYGQNHDPHLWPEPSPSTPAAFWAASPTVTPSCRREGAIPRSTTAAPARTSP</sequence>
<protein>
    <submittedName>
        <fullName evidence="9">Fatty-acid peroxygenase</fullName>
        <ecNumber evidence="9">1.11.2.4</ecNumber>
    </submittedName>
</protein>
<dbReference type="GO" id="GO:0016705">
    <property type="term" value="F:oxidoreductase activity, acting on paired donors, with incorporation or reduction of molecular oxygen"/>
    <property type="evidence" value="ECO:0007669"/>
    <property type="project" value="InterPro"/>
</dbReference>
<comment type="caution">
    <text evidence="9">The sequence shown here is derived from an EMBL/GenBank/DDBJ whole genome shotgun (WGS) entry which is preliminary data.</text>
</comment>
<evidence type="ECO:0000313" key="10">
    <source>
        <dbReference type="Proteomes" id="UP000585836"/>
    </source>
</evidence>
<keyword evidence="4" id="KW-0479">Metal-binding</keyword>
<dbReference type="Proteomes" id="UP000585836">
    <property type="component" value="Unassembled WGS sequence"/>
</dbReference>
<evidence type="ECO:0000256" key="3">
    <source>
        <dbReference type="ARBA" id="ARBA00022617"/>
    </source>
</evidence>
<organism evidence="9 10">
    <name type="scientific">Streptomyces echinatus</name>
    <dbReference type="NCBI Taxonomy" id="67293"/>
    <lineage>
        <taxon>Bacteria</taxon>
        <taxon>Bacillati</taxon>
        <taxon>Actinomycetota</taxon>
        <taxon>Actinomycetes</taxon>
        <taxon>Kitasatosporales</taxon>
        <taxon>Streptomycetaceae</taxon>
        <taxon>Streptomyces</taxon>
    </lineage>
</organism>
<evidence type="ECO:0000256" key="1">
    <source>
        <dbReference type="ARBA" id="ARBA00001971"/>
    </source>
</evidence>
<dbReference type="EMBL" id="JACHJK010000019">
    <property type="protein sequence ID" value="MBB5931921.1"/>
    <property type="molecule type" value="Genomic_DNA"/>
</dbReference>
<dbReference type="SUPFAM" id="SSF48264">
    <property type="entry name" value="Cytochrome P450"/>
    <property type="match status" value="1"/>
</dbReference>
<dbReference type="GO" id="GO:0004601">
    <property type="term" value="F:peroxidase activity"/>
    <property type="evidence" value="ECO:0007669"/>
    <property type="project" value="UniProtKB-KW"/>
</dbReference>
<dbReference type="GO" id="GO:0005506">
    <property type="term" value="F:iron ion binding"/>
    <property type="evidence" value="ECO:0007669"/>
    <property type="project" value="InterPro"/>
</dbReference>
<keyword evidence="5 9" id="KW-0560">Oxidoreductase</keyword>
<keyword evidence="10" id="KW-1185">Reference proteome</keyword>
<dbReference type="PANTHER" id="PTHR24286">
    <property type="entry name" value="CYTOCHROME P450 26"/>
    <property type="match status" value="1"/>
</dbReference>
<accession>A0A7W9UV66</accession>
<dbReference type="Pfam" id="PF00067">
    <property type="entry name" value="p450"/>
    <property type="match status" value="1"/>
</dbReference>
<evidence type="ECO:0000256" key="2">
    <source>
        <dbReference type="ARBA" id="ARBA00010617"/>
    </source>
</evidence>
<comment type="similarity">
    <text evidence="2">Belongs to the cytochrome P450 family.</text>
</comment>
<evidence type="ECO:0000256" key="7">
    <source>
        <dbReference type="ARBA" id="ARBA00023033"/>
    </source>
</evidence>
<feature type="region of interest" description="Disordered" evidence="8">
    <location>
        <begin position="342"/>
        <end position="361"/>
    </location>
</feature>
<reference evidence="9 10" key="1">
    <citation type="submission" date="2020-08" db="EMBL/GenBank/DDBJ databases">
        <title>Genomic Encyclopedia of Type Strains, Phase III (KMG-III): the genomes of soil and plant-associated and newly described type strains.</title>
        <authorList>
            <person name="Whitman W."/>
        </authorList>
    </citation>
    <scope>NUCLEOTIDE SEQUENCE [LARGE SCALE GENOMIC DNA]</scope>
    <source>
        <strain evidence="9 10">CECT 3313</strain>
    </source>
</reference>